<feature type="compositionally biased region" description="Low complexity" evidence="1">
    <location>
        <begin position="7"/>
        <end position="28"/>
    </location>
</feature>
<dbReference type="EMBL" id="CP126214">
    <property type="protein sequence ID" value="WIA15957.1"/>
    <property type="molecule type" value="Genomic_DNA"/>
</dbReference>
<evidence type="ECO:0000313" key="2">
    <source>
        <dbReference type="EMBL" id="WIA15957.1"/>
    </source>
</evidence>
<protein>
    <submittedName>
        <fullName evidence="2">Uncharacterized protein</fullName>
    </submittedName>
</protein>
<evidence type="ECO:0000256" key="1">
    <source>
        <dbReference type="SAM" id="MobiDB-lite"/>
    </source>
</evidence>
<dbReference type="Proteomes" id="UP001244341">
    <property type="component" value="Chromosome 7b"/>
</dbReference>
<organism evidence="2 3">
    <name type="scientific">Tetradesmus obliquus</name>
    <name type="common">Green alga</name>
    <name type="synonym">Acutodesmus obliquus</name>
    <dbReference type="NCBI Taxonomy" id="3088"/>
    <lineage>
        <taxon>Eukaryota</taxon>
        <taxon>Viridiplantae</taxon>
        <taxon>Chlorophyta</taxon>
        <taxon>core chlorophytes</taxon>
        <taxon>Chlorophyceae</taxon>
        <taxon>CS clade</taxon>
        <taxon>Sphaeropleales</taxon>
        <taxon>Scenedesmaceae</taxon>
        <taxon>Tetradesmus</taxon>
    </lineage>
</organism>
<keyword evidence="3" id="KW-1185">Reference proteome</keyword>
<reference evidence="2 3" key="1">
    <citation type="submission" date="2023-05" db="EMBL/GenBank/DDBJ databases">
        <title>A 100% complete, gapless, phased diploid assembly of the Scenedesmus obliquus UTEX 3031 genome.</title>
        <authorList>
            <person name="Biondi T.C."/>
            <person name="Hanschen E.R."/>
            <person name="Kwon T."/>
            <person name="Eng W."/>
            <person name="Kruse C.P.S."/>
            <person name="Koehler S.I."/>
            <person name="Kunde Y."/>
            <person name="Gleasner C.D."/>
            <person name="You Mak K.T."/>
            <person name="Polle J."/>
            <person name="Hovde B.T."/>
            <person name="Starkenburg S.R."/>
        </authorList>
    </citation>
    <scope>NUCLEOTIDE SEQUENCE [LARGE SCALE GENOMIC DNA]</scope>
    <source>
        <strain evidence="2 3">DOE0152z</strain>
    </source>
</reference>
<name>A0ABY8U3Z3_TETOB</name>
<proteinExistence type="predicted"/>
<feature type="region of interest" description="Disordered" evidence="1">
    <location>
        <begin position="1"/>
        <end position="34"/>
    </location>
</feature>
<accession>A0ABY8U3Z3</accession>
<gene>
    <name evidence="2" type="ORF">OEZ85_012698</name>
</gene>
<sequence length="122" mass="12710">MSWWMIGSSGWSSSSGSNSSTGSSSGSSCRPGHRHRAVAGSRYLYKVGASAMLMSQPPPIHLVLSLTLLPPTAAATAAAAAAAAAAAMQAMLLNRTNVQISTTCLMAYSVARQQQAWLRQQL</sequence>
<evidence type="ECO:0000313" key="3">
    <source>
        <dbReference type="Proteomes" id="UP001244341"/>
    </source>
</evidence>